<feature type="compositionally biased region" description="Basic and acidic residues" evidence="1">
    <location>
        <begin position="318"/>
        <end position="330"/>
    </location>
</feature>
<feature type="compositionally biased region" description="Basic and acidic residues" evidence="1">
    <location>
        <begin position="344"/>
        <end position="363"/>
    </location>
</feature>
<evidence type="ECO:0000313" key="3">
    <source>
        <dbReference type="EMBL" id="KAG0651325.1"/>
    </source>
</evidence>
<feature type="compositionally biased region" description="Basic residues" evidence="1">
    <location>
        <begin position="92"/>
        <end position="102"/>
    </location>
</feature>
<dbReference type="GO" id="GO:0004620">
    <property type="term" value="F:phospholipase activity"/>
    <property type="evidence" value="ECO:0007669"/>
    <property type="project" value="TreeGrafter"/>
</dbReference>
<gene>
    <name evidence="3" type="ORF">D0Z07_1775</name>
</gene>
<feature type="compositionally biased region" description="Basic and acidic residues" evidence="1">
    <location>
        <begin position="448"/>
        <end position="465"/>
    </location>
</feature>
<dbReference type="GO" id="GO:0005737">
    <property type="term" value="C:cytoplasm"/>
    <property type="evidence" value="ECO:0007669"/>
    <property type="project" value="TreeGrafter"/>
</dbReference>
<feature type="compositionally biased region" description="Polar residues" evidence="1">
    <location>
        <begin position="203"/>
        <end position="230"/>
    </location>
</feature>
<feature type="region of interest" description="Disordered" evidence="1">
    <location>
        <begin position="307"/>
        <end position="465"/>
    </location>
</feature>
<dbReference type="Pfam" id="PF02862">
    <property type="entry name" value="DDHD"/>
    <property type="match status" value="2"/>
</dbReference>
<name>A0A9P6VPJ0_9HELO</name>
<evidence type="ECO:0000259" key="2">
    <source>
        <dbReference type="PROSITE" id="PS51043"/>
    </source>
</evidence>
<comment type="caution">
    <text evidence="3">The sequence shown here is derived from an EMBL/GenBank/DDBJ whole genome shotgun (WGS) entry which is preliminary data.</text>
</comment>
<reference evidence="3" key="1">
    <citation type="submission" date="2019-07" db="EMBL/GenBank/DDBJ databases">
        <title>Hyphodiscus hymeniophilus genome sequencing and assembly.</title>
        <authorList>
            <person name="Kramer G."/>
            <person name="Nodwell J."/>
        </authorList>
    </citation>
    <scope>NUCLEOTIDE SEQUENCE</scope>
    <source>
        <strain evidence="3">ATCC 34498</strain>
    </source>
</reference>
<dbReference type="PROSITE" id="PS51043">
    <property type="entry name" value="DDHD"/>
    <property type="match status" value="1"/>
</dbReference>
<dbReference type="Proteomes" id="UP000785200">
    <property type="component" value="Unassembled WGS sequence"/>
</dbReference>
<dbReference type="PANTHER" id="PTHR23509">
    <property type="entry name" value="PA-PL1 PHOSPHOLIPASE FAMILY"/>
    <property type="match status" value="1"/>
</dbReference>
<evidence type="ECO:0000313" key="4">
    <source>
        <dbReference type="Proteomes" id="UP000785200"/>
    </source>
</evidence>
<sequence>MSQPTHTYGPTCHLTKPVTSASKGDDDIPEMHPQFFYSALYHIDDPLSAAPTSSASDSKSLKYPPRPFSAFDNHCLEAAWLKLGSEKDRKNHNNGKSHKASRPSRGGKLGSVVETLTSKVEQKKRSAEQGASFDSKRPNPLASKQSSSRAAKKLSRFSADATSEHLHSQATCSCDGGHDTCECKPGQCDCGSCPKASVAAKSSPESVVPSSTAKSGKSKETSNTFVTSDSKPGAPTGATLQSLPVPHTHPKNDAKGEAYNSVCDDPHACLEVKCCSDYEGKKSQLSNVEPTFHQEKAAKSADADCDLGECQGDAPNELVDKASRSSREPKSAQSPTTEPNSELSSKEHTEFEKHGHSKEHQSFTEHLQAKHLNVKKPAPTTIRKQKVSETDASYESADRPDQTNDAGTTGRPFLKLPSRPTTPRLASSDMAPPKDETPAFSAYPPAELSKRDHSRDDRDSTETEAVLDHKCKAHKSNKHPVDVPVGASRLHKVCLPALQMEPIYWSPVNDVASVTRGTWFYKETMLPVEPPVANQLEMGYRAMRPWSQTWKDELRSAMDVGAAGEEKVAHRLWPKDADKSITSEDILSTDPYCAAKCFQGEAAAEGSVDPDGLDRALPNAKTIVKKYPNCQVIYKDSRDAFILKPSLQPSAYHKRRPIYKISKGLTVGIHVCRGFNQQAWEKMHPSKKKDIVNKVEGHVAVSGDSGSGRTDTCPGCRLQGKPRECTDLCLVIHGIGQKLSERMESFHFTHAINAFRRSVNAELANDGVQKVCRDDLGGVMVLPVNWRSNLSFEDDPLKDGENHQNGSNFSLKDITQPTIPAIRSMISDVMLDVPYYMSNNKDKMVHAVISEANRVYRLWCKNNPDFCKNGRVHVIAHSLGSVMAMEILSKQPTLIPKVDPNAKKLSRHLEFNTTNLFCAGSPAGFFLLLEKRRLVPRKGQNKPGADVGDDKDKSIVGEQGTFGCLAVDNIYNVMHTNDPIAYRLNACADAAYATSLKEARVPSATIGFFESIGNAMKVLTPGSTAPPDLAIGQIPNPTLTARMPSQLEMEVHDFTAEEKAESKFYLLNDNGQMDYCLSSGGGPLEIQYINMLGAHSSYWASPDFIRMFCTEIGRKPGKATCLPNMKAVKIRHKT</sequence>
<feature type="region of interest" description="Disordered" evidence="1">
    <location>
        <begin position="86"/>
        <end position="162"/>
    </location>
</feature>
<feature type="compositionally biased region" description="Polar residues" evidence="1">
    <location>
        <begin position="331"/>
        <end position="343"/>
    </location>
</feature>
<keyword evidence="4" id="KW-1185">Reference proteome</keyword>
<dbReference type="InterPro" id="IPR058055">
    <property type="entry name" value="PA-PLA1"/>
</dbReference>
<accession>A0A9P6VPJ0</accession>
<protein>
    <submittedName>
        <fullName evidence="3">Phospholipase</fullName>
    </submittedName>
</protein>
<dbReference type="SUPFAM" id="SSF53474">
    <property type="entry name" value="alpha/beta-Hydrolases"/>
    <property type="match status" value="1"/>
</dbReference>
<dbReference type="InterPro" id="IPR004177">
    <property type="entry name" value="DDHD_dom"/>
</dbReference>
<evidence type="ECO:0000256" key="1">
    <source>
        <dbReference type="SAM" id="MobiDB-lite"/>
    </source>
</evidence>
<dbReference type="OrthoDB" id="69269at2759"/>
<organism evidence="3 4">
    <name type="scientific">Hyphodiscus hymeniophilus</name>
    <dbReference type="NCBI Taxonomy" id="353542"/>
    <lineage>
        <taxon>Eukaryota</taxon>
        <taxon>Fungi</taxon>
        <taxon>Dikarya</taxon>
        <taxon>Ascomycota</taxon>
        <taxon>Pezizomycotina</taxon>
        <taxon>Leotiomycetes</taxon>
        <taxon>Helotiales</taxon>
        <taxon>Hyphodiscaceae</taxon>
        <taxon>Hyphodiscus</taxon>
    </lineage>
</organism>
<dbReference type="PANTHER" id="PTHR23509:SF6">
    <property type="entry name" value="PHOSPHOLIPASE C1020.13C-RELATED"/>
    <property type="match status" value="1"/>
</dbReference>
<dbReference type="InterPro" id="IPR029058">
    <property type="entry name" value="AB_hydrolase_fold"/>
</dbReference>
<proteinExistence type="predicted"/>
<feature type="region of interest" description="Disordered" evidence="1">
    <location>
        <begin position="201"/>
        <end position="250"/>
    </location>
</feature>
<dbReference type="SMART" id="SM01127">
    <property type="entry name" value="DDHD"/>
    <property type="match status" value="1"/>
</dbReference>
<dbReference type="GO" id="GO:0046872">
    <property type="term" value="F:metal ion binding"/>
    <property type="evidence" value="ECO:0007669"/>
    <property type="project" value="InterPro"/>
</dbReference>
<dbReference type="AlphaFoldDB" id="A0A9P6VPJ0"/>
<dbReference type="EMBL" id="VNKQ01000004">
    <property type="protein sequence ID" value="KAG0651325.1"/>
    <property type="molecule type" value="Genomic_DNA"/>
</dbReference>
<feature type="region of interest" description="Disordered" evidence="1">
    <location>
        <begin position="1"/>
        <end position="27"/>
    </location>
</feature>
<feature type="domain" description="DDHD" evidence="2">
    <location>
        <begin position="909"/>
        <end position="1114"/>
    </location>
</feature>